<organism evidence="1 2">
    <name type="scientific">Zalaria obscura</name>
    <dbReference type="NCBI Taxonomy" id="2024903"/>
    <lineage>
        <taxon>Eukaryota</taxon>
        <taxon>Fungi</taxon>
        <taxon>Dikarya</taxon>
        <taxon>Ascomycota</taxon>
        <taxon>Pezizomycotina</taxon>
        <taxon>Dothideomycetes</taxon>
        <taxon>Dothideomycetidae</taxon>
        <taxon>Dothideales</taxon>
        <taxon>Zalariaceae</taxon>
        <taxon>Zalaria</taxon>
    </lineage>
</organism>
<gene>
    <name evidence="1" type="ORF">M8818_003737</name>
</gene>
<protein>
    <submittedName>
        <fullName evidence="1">Uncharacterized protein</fullName>
    </submittedName>
</protein>
<comment type="caution">
    <text evidence="1">The sequence shown here is derived from an EMBL/GenBank/DDBJ whole genome shotgun (WGS) entry which is preliminary data.</text>
</comment>
<accession>A0ACC3SES7</accession>
<keyword evidence="2" id="KW-1185">Reference proteome</keyword>
<evidence type="ECO:0000313" key="2">
    <source>
        <dbReference type="Proteomes" id="UP001320706"/>
    </source>
</evidence>
<reference evidence="1" key="1">
    <citation type="submission" date="2024-02" db="EMBL/GenBank/DDBJ databases">
        <title>Metagenome Assembled Genome of Zalaria obscura JY119.</title>
        <authorList>
            <person name="Vighnesh L."/>
            <person name="Jagadeeshwari U."/>
            <person name="Venkata Ramana C."/>
            <person name="Sasikala C."/>
        </authorList>
    </citation>
    <scope>NUCLEOTIDE SEQUENCE</scope>
    <source>
        <strain evidence="1">JY119</strain>
    </source>
</reference>
<name>A0ACC3SES7_9PEZI</name>
<dbReference type="EMBL" id="JAMKPW020000016">
    <property type="protein sequence ID" value="KAK8210249.1"/>
    <property type="molecule type" value="Genomic_DNA"/>
</dbReference>
<evidence type="ECO:0000313" key="1">
    <source>
        <dbReference type="EMBL" id="KAK8210249.1"/>
    </source>
</evidence>
<dbReference type="Proteomes" id="UP001320706">
    <property type="component" value="Unassembled WGS sequence"/>
</dbReference>
<sequence>MVLIPPPAGAALPIVKTLTDCADFSLTVSPYLPQLKALPSAILSHITDLEGLKALYISTNPVISALAFSLAITPVFLIVSEINKNYSQVDRVWSILPTIYNAHYAIWARMNGLPSNKLDNVLAFSAVWSLRLTYNYWRKGGYTVGSEDYRWETVRKYVTPFQMFLFNVVFISLAQSFLLFSITTPTYVLLLTSRLNGDKMEIADLVFSRILVGLVLLEFFADNAQWKYYNARTHYRETAKVPLGWDQASLERGFNTHGLFAYSRHPNFAAEQTIWCMLYQWCCYETFTFVNWTFVGAMGYLLLFQSSTWFTELITSKKYPEYKVYQERVGKFLPKLTGPGWDEYELQQEKVKAEESAKSK</sequence>
<proteinExistence type="predicted"/>